<gene>
    <name evidence="3" type="ORF">SAMN02745121_01434</name>
</gene>
<dbReference type="SUPFAM" id="SSF55961">
    <property type="entry name" value="Bet v1-like"/>
    <property type="match status" value="1"/>
</dbReference>
<name>A0A1I1V534_9BACT</name>
<evidence type="ECO:0000256" key="1">
    <source>
        <dbReference type="ARBA" id="ARBA00006817"/>
    </source>
</evidence>
<proteinExistence type="inferred from homology"/>
<sequence length="273" mass="29821">MPVKNDTEKRWVELDVVFPGTPEQLWRAMATGPGISAWFTPTTVDERKGGAIAFDFGGGAASRGTITEWHPPSRLCYEEHEWSSGAPPVATEITIRARSGDDCVVRMVHSLFTTEDTWDDELESFEAGWPGFFEVLRAYLSHFPDQKAVAFGASGVHPGTHHDAWREVSAALGLSGPNVGEQRSTPVDAPTLVGTVERVQQGMKTCEVMLRLERPAPGIAQVGTYSYGGKARAAVSLYFYGDRSAEAAAEVEPQWRAWMAKRFPESTGDSSQA</sequence>
<dbReference type="Pfam" id="PF08327">
    <property type="entry name" value="AHSA1"/>
    <property type="match status" value="1"/>
</dbReference>
<keyword evidence="4" id="KW-1185">Reference proteome</keyword>
<dbReference type="RefSeq" id="WP_096330196.1">
    <property type="nucleotide sequence ID" value="NZ_FOMX01000004.1"/>
</dbReference>
<evidence type="ECO:0000313" key="4">
    <source>
        <dbReference type="Proteomes" id="UP000199400"/>
    </source>
</evidence>
<dbReference type="CDD" id="cd07814">
    <property type="entry name" value="SRPBCC_CalC_Aha1-like"/>
    <property type="match status" value="1"/>
</dbReference>
<evidence type="ECO:0000313" key="3">
    <source>
        <dbReference type="EMBL" id="SFD76203.1"/>
    </source>
</evidence>
<reference evidence="4" key="1">
    <citation type="submission" date="2016-10" db="EMBL/GenBank/DDBJ databases">
        <authorList>
            <person name="Varghese N."/>
            <person name="Submissions S."/>
        </authorList>
    </citation>
    <scope>NUCLEOTIDE SEQUENCE [LARGE SCALE GENOMIC DNA]</scope>
    <source>
        <strain evidence="4">ATCC 25963</strain>
    </source>
</reference>
<evidence type="ECO:0000259" key="2">
    <source>
        <dbReference type="Pfam" id="PF08327"/>
    </source>
</evidence>
<dbReference type="OrthoDB" id="8417725at2"/>
<dbReference type="Gene3D" id="3.30.530.20">
    <property type="match status" value="1"/>
</dbReference>
<dbReference type="InterPro" id="IPR013538">
    <property type="entry name" value="ASHA1/2-like_C"/>
</dbReference>
<accession>A0A1I1V534</accession>
<dbReference type="Proteomes" id="UP000199400">
    <property type="component" value="Unassembled WGS sequence"/>
</dbReference>
<comment type="similarity">
    <text evidence="1">Belongs to the AHA1 family.</text>
</comment>
<dbReference type="STRING" id="54.SAMN02745121_01434"/>
<feature type="domain" description="Activator of Hsp90 ATPase homologue 1/2-like C-terminal" evidence="2">
    <location>
        <begin position="21"/>
        <end position="140"/>
    </location>
</feature>
<dbReference type="AlphaFoldDB" id="A0A1I1V534"/>
<organism evidence="3 4">
    <name type="scientific">Nannocystis exedens</name>
    <dbReference type="NCBI Taxonomy" id="54"/>
    <lineage>
        <taxon>Bacteria</taxon>
        <taxon>Pseudomonadati</taxon>
        <taxon>Myxococcota</taxon>
        <taxon>Polyangia</taxon>
        <taxon>Nannocystales</taxon>
        <taxon>Nannocystaceae</taxon>
        <taxon>Nannocystis</taxon>
    </lineage>
</organism>
<protein>
    <submittedName>
        <fullName evidence="3">Uncharacterized conserved protein YndB, AHSA1/START domain</fullName>
    </submittedName>
</protein>
<dbReference type="InterPro" id="IPR023393">
    <property type="entry name" value="START-like_dom_sf"/>
</dbReference>
<dbReference type="EMBL" id="FOMX01000004">
    <property type="protein sequence ID" value="SFD76203.1"/>
    <property type="molecule type" value="Genomic_DNA"/>
</dbReference>